<gene>
    <name evidence="12" type="ORF">FJR45_09880</name>
</gene>
<name>A0A7M1B3K0_9BACT</name>
<evidence type="ECO:0000256" key="11">
    <source>
        <dbReference type="SAM" id="Phobius"/>
    </source>
</evidence>
<dbReference type="AlphaFoldDB" id="A0A7M1B3K0"/>
<dbReference type="InterPro" id="IPR033175">
    <property type="entry name" value="PSD-A"/>
</dbReference>
<proteinExistence type="predicted"/>
<accession>A0A7M1B3K0</accession>
<evidence type="ECO:0000256" key="5">
    <source>
        <dbReference type="ARBA" id="ARBA00023136"/>
    </source>
</evidence>
<keyword evidence="10" id="KW-0670">Pyruvate</keyword>
<sequence>MKNNLFIVSKNGYKYILYALLAALIFGLLDLEFFSFSAFVLALFFMYSFRNPERENTFLDDKAVISPVDGIVKSIDTLESGEYAYRVVIESDYRNVGILRIPLSGHLESVKTVRGARTSKKSKLFYGLNERAELLFVDTHNNKIKVLHRLKQSFAPIAVEIPTKETLYKGTRYGFATNSVTELYLPKNFRLDTKPNNEVQAVHSLIGYFT</sequence>
<dbReference type="Pfam" id="PF02666">
    <property type="entry name" value="PS_Dcarbxylase"/>
    <property type="match status" value="1"/>
</dbReference>
<protein>
    <submittedName>
        <fullName evidence="12">Phosphatidylserine decarboxylase</fullName>
    </submittedName>
</protein>
<keyword evidence="11" id="KW-0812">Transmembrane</keyword>
<keyword evidence="8" id="KW-0456">Lyase</keyword>
<evidence type="ECO:0000313" key="12">
    <source>
        <dbReference type="EMBL" id="QOP44235.1"/>
    </source>
</evidence>
<evidence type="ECO:0000256" key="3">
    <source>
        <dbReference type="ARBA" id="ARBA00022793"/>
    </source>
</evidence>
<evidence type="ECO:0000256" key="8">
    <source>
        <dbReference type="ARBA" id="ARBA00023239"/>
    </source>
</evidence>
<dbReference type="RefSeq" id="WP_193150390.1">
    <property type="nucleotide sequence ID" value="NZ_CP041235.1"/>
</dbReference>
<feature type="transmembrane region" description="Helical" evidence="11">
    <location>
        <begin position="15"/>
        <end position="45"/>
    </location>
</feature>
<keyword evidence="5 11" id="KW-0472">Membrane</keyword>
<evidence type="ECO:0000256" key="6">
    <source>
        <dbReference type="ARBA" id="ARBA00023145"/>
    </source>
</evidence>
<keyword evidence="13" id="KW-1185">Reference proteome</keyword>
<reference evidence="12 13" key="1">
    <citation type="submission" date="2019-06" db="EMBL/GenBank/DDBJ databases">
        <title>Sulfurimonas gotlandica sp. nov., a chemoautotrophic and psychrotolerant epsilonproteobacterium isolated from a pelagic redoxcline, and an emended description of the genus Sulfurimonas.</title>
        <authorList>
            <person name="Wang S."/>
            <person name="Jiang L."/>
            <person name="Shao Z."/>
        </authorList>
    </citation>
    <scope>NUCLEOTIDE SEQUENCE [LARGE SCALE GENOMIC DNA]</scope>
    <source>
        <strain evidence="12 13">S2-6</strain>
    </source>
</reference>
<evidence type="ECO:0000313" key="13">
    <source>
        <dbReference type="Proteomes" id="UP000593719"/>
    </source>
</evidence>
<keyword evidence="2" id="KW-0444">Lipid biosynthesis</keyword>
<keyword evidence="9" id="KW-1208">Phospholipid metabolism</keyword>
<evidence type="ECO:0000256" key="4">
    <source>
        <dbReference type="ARBA" id="ARBA00023098"/>
    </source>
</evidence>
<dbReference type="InterPro" id="IPR003817">
    <property type="entry name" value="PS_Dcarbxylase"/>
</dbReference>
<dbReference type="EMBL" id="CP041235">
    <property type="protein sequence ID" value="QOP44235.1"/>
    <property type="molecule type" value="Genomic_DNA"/>
</dbReference>
<keyword evidence="11" id="KW-1133">Transmembrane helix</keyword>
<dbReference type="KEGG" id="ssei:FJR45_09880"/>
<dbReference type="GO" id="GO:0008654">
    <property type="term" value="P:phospholipid biosynthetic process"/>
    <property type="evidence" value="ECO:0007669"/>
    <property type="project" value="UniProtKB-KW"/>
</dbReference>
<evidence type="ECO:0000256" key="10">
    <source>
        <dbReference type="ARBA" id="ARBA00023317"/>
    </source>
</evidence>
<dbReference type="GO" id="GO:0004609">
    <property type="term" value="F:phosphatidylserine decarboxylase activity"/>
    <property type="evidence" value="ECO:0007669"/>
    <property type="project" value="InterPro"/>
</dbReference>
<keyword evidence="4" id="KW-0443">Lipid metabolism</keyword>
<dbReference type="Proteomes" id="UP000593719">
    <property type="component" value="Chromosome"/>
</dbReference>
<dbReference type="PANTHER" id="PTHR35809">
    <property type="entry name" value="ARCHAETIDYLSERINE DECARBOXYLASE PROENZYME-RELATED"/>
    <property type="match status" value="1"/>
</dbReference>
<evidence type="ECO:0000256" key="9">
    <source>
        <dbReference type="ARBA" id="ARBA00023264"/>
    </source>
</evidence>
<keyword evidence="7" id="KW-0594">Phospholipid biosynthesis</keyword>
<organism evidence="12 13">
    <name type="scientific">Sulfurimonas sediminis</name>
    <dbReference type="NCBI Taxonomy" id="2590020"/>
    <lineage>
        <taxon>Bacteria</taxon>
        <taxon>Pseudomonadati</taxon>
        <taxon>Campylobacterota</taxon>
        <taxon>Epsilonproteobacteria</taxon>
        <taxon>Campylobacterales</taxon>
        <taxon>Sulfurimonadaceae</taxon>
        <taxon>Sulfurimonas</taxon>
    </lineage>
</organism>
<keyword evidence="1" id="KW-1003">Cell membrane</keyword>
<dbReference type="PANTHER" id="PTHR35809:SF1">
    <property type="entry name" value="ARCHAETIDYLSERINE DECARBOXYLASE PROENZYME-RELATED"/>
    <property type="match status" value="1"/>
</dbReference>
<evidence type="ECO:0000256" key="1">
    <source>
        <dbReference type="ARBA" id="ARBA00022475"/>
    </source>
</evidence>
<evidence type="ECO:0000256" key="7">
    <source>
        <dbReference type="ARBA" id="ARBA00023209"/>
    </source>
</evidence>
<keyword evidence="6" id="KW-0865">Zymogen</keyword>
<keyword evidence="3" id="KW-0210">Decarboxylase</keyword>
<evidence type="ECO:0000256" key="2">
    <source>
        <dbReference type="ARBA" id="ARBA00022516"/>
    </source>
</evidence>